<keyword evidence="1" id="KW-0175">Coiled coil</keyword>
<evidence type="ECO:0000313" key="3">
    <source>
        <dbReference type="EMBL" id="CAE8594954.1"/>
    </source>
</evidence>
<organism evidence="3 4">
    <name type="scientific">Polarella glacialis</name>
    <name type="common">Dinoflagellate</name>
    <dbReference type="NCBI Taxonomy" id="89957"/>
    <lineage>
        <taxon>Eukaryota</taxon>
        <taxon>Sar</taxon>
        <taxon>Alveolata</taxon>
        <taxon>Dinophyceae</taxon>
        <taxon>Suessiales</taxon>
        <taxon>Suessiaceae</taxon>
        <taxon>Polarella</taxon>
    </lineage>
</organism>
<dbReference type="InterPro" id="IPR011012">
    <property type="entry name" value="Longin-like_dom_sf"/>
</dbReference>
<feature type="domain" description="V-SNARE coiled-coil homology" evidence="2">
    <location>
        <begin position="153"/>
        <end position="213"/>
    </location>
</feature>
<reference evidence="3" key="1">
    <citation type="submission" date="2021-02" db="EMBL/GenBank/DDBJ databases">
        <authorList>
            <person name="Dougan E. K."/>
            <person name="Rhodes N."/>
            <person name="Thang M."/>
            <person name="Chan C."/>
        </authorList>
    </citation>
    <scope>NUCLEOTIDE SEQUENCE</scope>
</reference>
<proteinExistence type="predicted"/>
<accession>A0A813DZD0</accession>
<dbReference type="GO" id="GO:0005794">
    <property type="term" value="C:Golgi apparatus"/>
    <property type="evidence" value="ECO:0007669"/>
    <property type="project" value="TreeGrafter"/>
</dbReference>
<evidence type="ECO:0000313" key="4">
    <source>
        <dbReference type="Proteomes" id="UP000654075"/>
    </source>
</evidence>
<dbReference type="EMBL" id="CAJNNV010007449">
    <property type="protein sequence ID" value="CAE8594954.1"/>
    <property type="molecule type" value="Genomic_DNA"/>
</dbReference>
<feature type="non-terminal residue" evidence="3">
    <location>
        <position position="241"/>
    </location>
</feature>
<keyword evidence="4" id="KW-1185">Reference proteome</keyword>
<gene>
    <name evidence="3" type="ORF">PGLA1383_LOCUS13476</name>
</gene>
<dbReference type="InterPro" id="IPR042855">
    <property type="entry name" value="V_SNARE_CC"/>
</dbReference>
<dbReference type="AlphaFoldDB" id="A0A813DZD0"/>
<dbReference type="Pfam" id="PF00957">
    <property type="entry name" value="Synaptobrevin"/>
    <property type="match status" value="1"/>
</dbReference>
<dbReference type="GO" id="GO:0005484">
    <property type="term" value="F:SNAP receptor activity"/>
    <property type="evidence" value="ECO:0007669"/>
    <property type="project" value="TreeGrafter"/>
</dbReference>
<dbReference type="GO" id="GO:0006888">
    <property type="term" value="P:endoplasmic reticulum to Golgi vesicle-mediated transport"/>
    <property type="evidence" value="ECO:0007669"/>
    <property type="project" value="TreeGrafter"/>
</dbReference>
<comment type="caution">
    <text evidence="3">The sequence shown here is derived from an EMBL/GenBank/DDBJ whole genome shotgun (WGS) entry which is preliminary data.</text>
</comment>
<dbReference type="PANTHER" id="PTHR45806:SF1">
    <property type="entry name" value="SYNAPTOBREVIN HOMOLOG YKT6"/>
    <property type="match status" value="1"/>
</dbReference>
<dbReference type="SUPFAM" id="SSF58038">
    <property type="entry name" value="SNARE fusion complex"/>
    <property type="match status" value="1"/>
</dbReference>
<dbReference type="Gene3D" id="3.30.450.50">
    <property type="entry name" value="Longin domain"/>
    <property type="match status" value="1"/>
</dbReference>
<protein>
    <recommendedName>
        <fullName evidence="2">V-SNARE coiled-coil homology domain-containing protein</fullName>
    </recommendedName>
</protein>
<dbReference type="Proteomes" id="UP000654075">
    <property type="component" value="Unassembled WGS sequence"/>
</dbReference>
<evidence type="ECO:0000259" key="2">
    <source>
        <dbReference type="PROSITE" id="PS50892"/>
    </source>
</evidence>
<dbReference type="PANTHER" id="PTHR45806">
    <property type="entry name" value="SYNAPTOBREVIN HOMOLOG YKT6"/>
    <property type="match status" value="1"/>
</dbReference>
<sequence>SPPSASVVPAPRPCISFLAVSRMSDAAVLAARFEAKATAQQRKDFDAGLRSMAARASKLAYPGWRGGAEVTVDSQLFALLDNKSVCLLVVGISGGSYPDRLAYQLLGELAEAVLNKCGHELIAEAKAGQFASPLAEVMRDLIRSSNEPAKIDRVLEVHQKVDSLKFVMQDNVRKILETHASLESLEQSSSSMTAAANRFLKQSANLKQQLQLRNLKVKVITACCISAVVAYMSLPLISSLT</sequence>
<dbReference type="SUPFAM" id="SSF64356">
    <property type="entry name" value="SNARE-like"/>
    <property type="match status" value="1"/>
</dbReference>
<name>A0A813DZD0_POLGL</name>
<dbReference type="PROSITE" id="PS50892">
    <property type="entry name" value="V_SNARE"/>
    <property type="match status" value="1"/>
</dbReference>
<evidence type="ECO:0000256" key="1">
    <source>
        <dbReference type="PROSITE-ProRule" id="PRU00290"/>
    </source>
</evidence>
<dbReference type="OrthoDB" id="429825at2759"/>
<dbReference type="OMA" id="RVNDHQL"/>